<evidence type="ECO:0000256" key="1">
    <source>
        <dbReference type="SAM" id="MobiDB-lite"/>
    </source>
</evidence>
<keyword evidence="2" id="KW-1133">Transmembrane helix</keyword>
<dbReference type="AlphaFoldDB" id="A0A9D2AUF0"/>
<feature type="transmembrane region" description="Helical" evidence="2">
    <location>
        <begin position="46"/>
        <end position="68"/>
    </location>
</feature>
<name>A0A9D2AUF0_9FIRM</name>
<evidence type="ECO:0000313" key="3">
    <source>
        <dbReference type="EMBL" id="HIX50320.1"/>
    </source>
</evidence>
<protein>
    <submittedName>
        <fullName evidence="3">Uncharacterized protein</fullName>
    </submittedName>
</protein>
<reference evidence="3" key="1">
    <citation type="journal article" date="2021" name="PeerJ">
        <title>Extensive microbial diversity within the chicken gut microbiome revealed by metagenomics and culture.</title>
        <authorList>
            <person name="Gilroy R."/>
            <person name="Ravi A."/>
            <person name="Getino M."/>
            <person name="Pursley I."/>
            <person name="Horton D.L."/>
            <person name="Alikhan N.F."/>
            <person name="Baker D."/>
            <person name="Gharbi K."/>
            <person name="Hall N."/>
            <person name="Watson M."/>
            <person name="Adriaenssens E.M."/>
            <person name="Foster-Nyarko E."/>
            <person name="Jarju S."/>
            <person name="Secka A."/>
            <person name="Antonio M."/>
            <person name="Oren A."/>
            <person name="Chaudhuri R.R."/>
            <person name="La Ragione R."/>
            <person name="Hildebrand F."/>
            <person name="Pallen M.J."/>
        </authorList>
    </citation>
    <scope>NUCLEOTIDE SEQUENCE</scope>
    <source>
        <strain evidence="3">2189</strain>
    </source>
</reference>
<comment type="caution">
    <text evidence="3">The sequence shown here is derived from an EMBL/GenBank/DDBJ whole genome shotgun (WGS) entry which is preliminary data.</text>
</comment>
<feature type="region of interest" description="Disordered" evidence="1">
    <location>
        <begin position="110"/>
        <end position="130"/>
    </location>
</feature>
<gene>
    <name evidence="3" type="ORF">H9851_03455</name>
</gene>
<reference evidence="3" key="2">
    <citation type="submission" date="2021-04" db="EMBL/GenBank/DDBJ databases">
        <authorList>
            <person name="Gilroy R."/>
        </authorList>
    </citation>
    <scope>NUCLEOTIDE SEQUENCE</scope>
    <source>
        <strain evidence="3">2189</strain>
    </source>
</reference>
<dbReference type="EMBL" id="DXEW01000017">
    <property type="protein sequence ID" value="HIX50320.1"/>
    <property type="molecule type" value="Genomic_DNA"/>
</dbReference>
<proteinExistence type="predicted"/>
<sequence length="130" mass="14364">MKEVWSNSWKKILIWACGYVSIIAFAIAGGYAIVKSEDEDLKKTAKTCFIVTLVFLAVDALISIFSAISQGVYSAGFAAFIVWFSFAVLILKIAAYAFFIVMELVNARGEQPSQNKALPAEKEEDIPEQK</sequence>
<keyword evidence="2" id="KW-0472">Membrane</keyword>
<keyword evidence="2" id="KW-0812">Transmembrane</keyword>
<feature type="transmembrane region" description="Helical" evidence="2">
    <location>
        <begin position="80"/>
        <end position="101"/>
    </location>
</feature>
<feature type="transmembrane region" description="Helical" evidence="2">
    <location>
        <begin position="12"/>
        <end position="34"/>
    </location>
</feature>
<evidence type="ECO:0000313" key="4">
    <source>
        <dbReference type="Proteomes" id="UP000886847"/>
    </source>
</evidence>
<evidence type="ECO:0000256" key="2">
    <source>
        <dbReference type="SAM" id="Phobius"/>
    </source>
</evidence>
<accession>A0A9D2AUF0</accession>
<organism evidence="3 4">
    <name type="scientific">Candidatus Borkfalkia faecavium</name>
    <dbReference type="NCBI Taxonomy" id="2838508"/>
    <lineage>
        <taxon>Bacteria</taxon>
        <taxon>Bacillati</taxon>
        <taxon>Bacillota</taxon>
        <taxon>Clostridia</taxon>
        <taxon>Christensenellales</taxon>
        <taxon>Christensenellaceae</taxon>
        <taxon>Candidatus Borkfalkia</taxon>
    </lineage>
</organism>
<dbReference type="Proteomes" id="UP000886847">
    <property type="component" value="Unassembled WGS sequence"/>
</dbReference>